<name>A0ABQ8XSI2_9EUKA</name>
<dbReference type="CDD" id="cd14273">
    <property type="entry name" value="UBA_TAP-C_like"/>
    <property type="match status" value="1"/>
</dbReference>
<dbReference type="Proteomes" id="UP001150062">
    <property type="component" value="Unassembled WGS sequence"/>
</dbReference>
<reference evidence="1" key="1">
    <citation type="submission" date="2022-08" db="EMBL/GenBank/DDBJ databases">
        <title>Novel sulfate-reducing endosymbionts in the free-living metamonad Anaeramoeba.</title>
        <authorList>
            <person name="Jerlstrom-Hultqvist J."/>
            <person name="Cepicka I."/>
            <person name="Gallot-Lavallee L."/>
            <person name="Salas-Leiva D."/>
            <person name="Curtis B.A."/>
            <person name="Zahonova K."/>
            <person name="Pipaliya S."/>
            <person name="Dacks J."/>
            <person name="Roger A.J."/>
        </authorList>
    </citation>
    <scope>NUCLEOTIDE SEQUENCE</scope>
    <source>
        <strain evidence="1">Schooner1</strain>
    </source>
</reference>
<gene>
    <name evidence="1" type="ORF">M0813_03717</name>
</gene>
<keyword evidence="2" id="KW-1185">Reference proteome</keyword>
<dbReference type="Gene3D" id="1.10.8.10">
    <property type="entry name" value="DNA helicase RuvA subunit, C-terminal domain"/>
    <property type="match status" value="1"/>
</dbReference>
<organism evidence="1 2">
    <name type="scientific">Anaeramoeba flamelloides</name>
    <dbReference type="NCBI Taxonomy" id="1746091"/>
    <lineage>
        <taxon>Eukaryota</taxon>
        <taxon>Metamonada</taxon>
        <taxon>Anaeramoebidae</taxon>
        <taxon>Anaeramoeba</taxon>
    </lineage>
</organism>
<evidence type="ECO:0000313" key="1">
    <source>
        <dbReference type="EMBL" id="KAJ6235570.1"/>
    </source>
</evidence>
<dbReference type="EMBL" id="JAOAOG010000257">
    <property type="protein sequence ID" value="KAJ6235570.1"/>
    <property type="molecule type" value="Genomic_DNA"/>
</dbReference>
<comment type="caution">
    <text evidence="1">The sequence shown here is derived from an EMBL/GenBank/DDBJ whole genome shotgun (WGS) entry which is preliminary data.</text>
</comment>
<evidence type="ECO:0000313" key="2">
    <source>
        <dbReference type="Proteomes" id="UP001150062"/>
    </source>
</evidence>
<sequence length="297" mass="34752">MTTTKTLLKESFNSLHYNKEQNSLIQKFMQVTRCRIWDAIVFLNLADWDYNQAIGTQVLCGLSNLAKKKKKNYENLNRSQSFVYSKRIEFKIPTKTNFIKINSSNNKTNSKRNKEGNVLLSLDSKNSFILKKKREIQRERKRKLEEIKSTSCPNIMKVFKSNKRNSSKKAISRSLTLHEIQGNSPISLSIVEQFITQKPAPRWRHRLTAFTKLDSSLTDGWPSCFKDFNAKDENQTPIRKLVVKRALFDLYGKIHPTTCIKNLQRGLITFMENQRFLNLTNPEQDFYLFVSYDPSDF</sequence>
<protein>
    <submittedName>
        <fullName evidence="1">Uncharacterized protein</fullName>
    </submittedName>
</protein>
<accession>A0ABQ8XSI2</accession>
<proteinExistence type="predicted"/>